<proteinExistence type="predicted"/>
<feature type="transmembrane region" description="Helical" evidence="5">
    <location>
        <begin position="41"/>
        <end position="63"/>
    </location>
</feature>
<keyword evidence="2 5" id="KW-0812">Transmembrane</keyword>
<accession>A0AAP9HD84</accession>
<organism evidence="6 7">
    <name type="scientific">Gemella morbillorum</name>
    <dbReference type="NCBI Taxonomy" id="29391"/>
    <lineage>
        <taxon>Bacteria</taxon>
        <taxon>Bacillati</taxon>
        <taxon>Bacillota</taxon>
        <taxon>Bacilli</taxon>
        <taxon>Bacillales</taxon>
        <taxon>Gemellaceae</taxon>
        <taxon>Gemella</taxon>
    </lineage>
</organism>
<keyword evidence="3 5" id="KW-1133">Transmembrane helix</keyword>
<dbReference type="Pfam" id="PF04191">
    <property type="entry name" value="PEMT"/>
    <property type="match status" value="1"/>
</dbReference>
<dbReference type="GO" id="GO:0016740">
    <property type="term" value="F:transferase activity"/>
    <property type="evidence" value="ECO:0007669"/>
    <property type="project" value="UniProtKB-ARBA"/>
</dbReference>
<evidence type="ECO:0000256" key="3">
    <source>
        <dbReference type="ARBA" id="ARBA00022989"/>
    </source>
</evidence>
<evidence type="ECO:0000313" key="7">
    <source>
        <dbReference type="Proteomes" id="UP000425411"/>
    </source>
</evidence>
<dbReference type="Gene3D" id="1.20.120.1630">
    <property type="match status" value="1"/>
</dbReference>
<evidence type="ECO:0000256" key="1">
    <source>
        <dbReference type="ARBA" id="ARBA00004127"/>
    </source>
</evidence>
<feature type="transmembrane region" description="Helical" evidence="5">
    <location>
        <begin position="111"/>
        <end position="130"/>
    </location>
</feature>
<feature type="transmembrane region" description="Helical" evidence="5">
    <location>
        <begin position="7"/>
        <end position="29"/>
    </location>
</feature>
<evidence type="ECO:0000256" key="2">
    <source>
        <dbReference type="ARBA" id="ARBA00022692"/>
    </source>
</evidence>
<dbReference type="Proteomes" id="UP000425411">
    <property type="component" value="Chromosome"/>
</dbReference>
<dbReference type="AlphaFoldDB" id="A0AAP9HD84"/>
<reference evidence="6 7" key="1">
    <citation type="submission" date="2019-11" db="EMBL/GenBank/DDBJ databases">
        <title>FDA dAtabase for Regulatory Grade micrObial Sequences (FDA-ARGOS): Supporting development and validation of Infectious Disease Dx tests.</title>
        <authorList>
            <person name="Turner S."/>
            <person name="Byrd R."/>
            <person name="Tallon L."/>
            <person name="Sadzewicz L."/>
            <person name="Vavikolanu K."/>
            <person name="Mehta A."/>
            <person name="Aluvathingal J."/>
            <person name="Nadendla S."/>
            <person name="Myers T."/>
            <person name="Yan Y."/>
            <person name="Sichtig H."/>
        </authorList>
    </citation>
    <scope>NUCLEOTIDE SEQUENCE [LARGE SCALE GENOMIC DNA]</scope>
    <source>
        <strain evidence="6 7">FDAARGOS_741</strain>
    </source>
</reference>
<evidence type="ECO:0000256" key="4">
    <source>
        <dbReference type="ARBA" id="ARBA00023136"/>
    </source>
</evidence>
<evidence type="ECO:0000313" key="6">
    <source>
        <dbReference type="EMBL" id="QGS09167.1"/>
    </source>
</evidence>
<protein>
    <submittedName>
        <fullName evidence="6">Isoprenylcysteine carboxylmethyltransferase family protein</fullName>
    </submittedName>
</protein>
<dbReference type="RefSeq" id="WP_004634154.1">
    <property type="nucleotide sequence ID" value="NZ_CP046314.1"/>
</dbReference>
<keyword evidence="7" id="KW-1185">Reference proteome</keyword>
<dbReference type="InterPro" id="IPR007318">
    <property type="entry name" value="Phopholipid_MeTrfase"/>
</dbReference>
<keyword evidence="4 5" id="KW-0472">Membrane</keyword>
<dbReference type="PANTHER" id="PTHR12714:SF9">
    <property type="entry name" value="PROTEIN-S-ISOPRENYLCYSTEINE O-METHYLTRANSFERASE"/>
    <property type="match status" value="1"/>
</dbReference>
<feature type="transmembrane region" description="Helical" evidence="5">
    <location>
        <begin position="84"/>
        <end position="105"/>
    </location>
</feature>
<dbReference type="EMBL" id="CP046314">
    <property type="protein sequence ID" value="QGS09167.1"/>
    <property type="molecule type" value="Genomic_DNA"/>
</dbReference>
<evidence type="ECO:0000256" key="5">
    <source>
        <dbReference type="SAM" id="Phobius"/>
    </source>
</evidence>
<gene>
    <name evidence="6" type="ORF">FOC49_04435</name>
</gene>
<name>A0AAP9HD84_9BACL</name>
<dbReference type="GO" id="GO:0012505">
    <property type="term" value="C:endomembrane system"/>
    <property type="evidence" value="ECO:0007669"/>
    <property type="project" value="UniProtKB-SubCell"/>
</dbReference>
<dbReference type="PANTHER" id="PTHR12714">
    <property type="entry name" value="PROTEIN-S ISOPRENYLCYSTEINE O-METHYLTRANSFERASE"/>
    <property type="match status" value="1"/>
</dbReference>
<comment type="subcellular location">
    <subcellularLocation>
        <location evidence="1">Endomembrane system</location>
        <topology evidence="1">Multi-pass membrane protein</topology>
    </subcellularLocation>
</comment>
<sequence length="161" mass="18436">MKKIKMSVLGIGPVYVLSCLIATVLSIYLSEKGSLNSGKISNFRLILICLGVLSILLGVILWIQAVFSQKMVKAIKDNILLTKGVYAVVRNPIYSAFFFVFTGMLLIEANLWLLILPIVFWLYMTILLKLTEEKWLKEAFGQEYIEYCARVNRVFPWFSKK</sequence>